<dbReference type="EMBL" id="KK583380">
    <property type="protein sequence ID" value="KDO18978.1"/>
    <property type="molecule type" value="Genomic_DNA"/>
</dbReference>
<reference evidence="1 2" key="1">
    <citation type="journal article" date="2013" name="PLoS Genet.">
        <title>Distinctive expansion of potential virulence genes in the genome of the oomycete fish pathogen Saprolegnia parasitica.</title>
        <authorList>
            <person name="Jiang R.H."/>
            <person name="de Bruijn I."/>
            <person name="Haas B.J."/>
            <person name="Belmonte R."/>
            <person name="Lobach L."/>
            <person name="Christie J."/>
            <person name="van den Ackerveken G."/>
            <person name="Bottin A."/>
            <person name="Bulone V."/>
            <person name="Diaz-Moreno S.M."/>
            <person name="Dumas B."/>
            <person name="Fan L."/>
            <person name="Gaulin E."/>
            <person name="Govers F."/>
            <person name="Grenville-Briggs L.J."/>
            <person name="Horner N.R."/>
            <person name="Levin J.Z."/>
            <person name="Mammella M."/>
            <person name="Meijer H.J."/>
            <person name="Morris P."/>
            <person name="Nusbaum C."/>
            <person name="Oome S."/>
            <person name="Phillips A.J."/>
            <person name="van Rooyen D."/>
            <person name="Rzeszutek E."/>
            <person name="Saraiva M."/>
            <person name="Secombes C.J."/>
            <person name="Seidl M.F."/>
            <person name="Snel B."/>
            <person name="Stassen J.H."/>
            <person name="Sykes S."/>
            <person name="Tripathy S."/>
            <person name="van den Berg H."/>
            <person name="Vega-Arreguin J.C."/>
            <person name="Wawra S."/>
            <person name="Young S.K."/>
            <person name="Zeng Q."/>
            <person name="Dieguez-Uribeondo J."/>
            <person name="Russ C."/>
            <person name="Tyler B.M."/>
            <person name="van West P."/>
        </authorList>
    </citation>
    <scope>NUCLEOTIDE SEQUENCE [LARGE SCALE GENOMIC DNA]</scope>
    <source>
        <strain evidence="1 2">CBS 223.65</strain>
    </source>
</reference>
<dbReference type="OrthoDB" id="10496097at2759"/>
<dbReference type="InterPro" id="IPR032675">
    <property type="entry name" value="LRR_dom_sf"/>
</dbReference>
<accession>A0A067BL89</accession>
<evidence type="ECO:0008006" key="3">
    <source>
        <dbReference type="Google" id="ProtNLM"/>
    </source>
</evidence>
<dbReference type="VEuPathDB" id="FungiDB:SPRG_14815"/>
<name>A0A067BL89_SAPPC</name>
<organism evidence="1 2">
    <name type="scientific">Saprolegnia parasitica (strain CBS 223.65)</name>
    <dbReference type="NCBI Taxonomy" id="695850"/>
    <lineage>
        <taxon>Eukaryota</taxon>
        <taxon>Sar</taxon>
        <taxon>Stramenopiles</taxon>
        <taxon>Oomycota</taxon>
        <taxon>Saprolegniomycetes</taxon>
        <taxon>Saprolegniales</taxon>
        <taxon>Saprolegniaceae</taxon>
        <taxon>Saprolegnia</taxon>
    </lineage>
</organism>
<dbReference type="SUPFAM" id="SSF52047">
    <property type="entry name" value="RNI-like"/>
    <property type="match status" value="1"/>
</dbReference>
<dbReference type="GeneID" id="24136600"/>
<dbReference type="Gene3D" id="3.80.10.10">
    <property type="entry name" value="Ribonuclease Inhibitor"/>
    <property type="match status" value="1"/>
</dbReference>
<proteinExistence type="predicted"/>
<dbReference type="KEGG" id="spar:SPRG_14815"/>
<dbReference type="RefSeq" id="XP_012210326.1">
    <property type="nucleotide sequence ID" value="XM_012354936.1"/>
</dbReference>
<protein>
    <recommendedName>
        <fullName evidence="3">F-box domain-containing protein</fullName>
    </recommendedName>
</protein>
<gene>
    <name evidence="1" type="ORF">SPRG_14815</name>
</gene>
<evidence type="ECO:0000313" key="2">
    <source>
        <dbReference type="Proteomes" id="UP000030745"/>
    </source>
</evidence>
<keyword evidence="2" id="KW-1185">Reference proteome</keyword>
<dbReference type="AlphaFoldDB" id="A0A067BL89"/>
<dbReference type="Proteomes" id="UP000030745">
    <property type="component" value="Unassembled WGS sequence"/>
</dbReference>
<sequence>MSSSSKRQAAAFSTVLDLDHVLATIANVPLAALHELLQAAQHHVLATEPKPLDALWPRLRLDVITPAATGLVRDAIPVFPAASAGTMDAARPSDLDAVEWLRLWSAKITHYKHVEGVAPFDYPHLCDLCDVLRECTKLIAVDVREASDAEMILEAVTTPAHRVHSISVDCYIFDFDFATLDCWLSPGHAEHLTFSFYAIDDEVNPALVPMLLKTTALSSLELCLSGAGFLAPLVAVAPSFSRLTSLRILTHRDDMPVLVHFLLHLNVTKLCTLSLECDSDDFNSLLPALSTLPALERLELIEGFLNRPSPTAVMLPSTLRCVTFVRMMCTSTMWNLFAASIFQLRILDELAWIKCSVFRPSIATVPISVDAVPDWIHRGGTINDTAAMALATALPRTTSHFGTILTLSGAPLSVHSYLTLGEALASCHGVSIVLPYFDSETFETEAGKRHIRYRYEHTKTLVLESPTTSP</sequence>
<evidence type="ECO:0000313" key="1">
    <source>
        <dbReference type="EMBL" id="KDO18978.1"/>
    </source>
</evidence>